<protein>
    <submittedName>
        <fullName evidence="5">4Fe-4S dicluster domain-containing protein</fullName>
    </submittedName>
</protein>
<evidence type="ECO:0000256" key="2">
    <source>
        <dbReference type="ARBA" id="ARBA00023004"/>
    </source>
</evidence>
<proteinExistence type="predicted"/>
<evidence type="ECO:0000259" key="4">
    <source>
        <dbReference type="PROSITE" id="PS51379"/>
    </source>
</evidence>
<dbReference type="PROSITE" id="PS51379">
    <property type="entry name" value="4FE4S_FER_2"/>
    <property type="match status" value="2"/>
</dbReference>
<gene>
    <name evidence="5" type="ORF">SAMN05660649_04891</name>
</gene>
<dbReference type="InterPro" id="IPR017896">
    <property type="entry name" value="4Fe4S_Fe-S-bd"/>
</dbReference>
<keyword evidence="6" id="KW-1185">Reference proteome</keyword>
<evidence type="ECO:0000256" key="1">
    <source>
        <dbReference type="ARBA" id="ARBA00022723"/>
    </source>
</evidence>
<dbReference type="SUPFAM" id="SSF54862">
    <property type="entry name" value="4Fe-4S ferredoxins"/>
    <property type="match status" value="1"/>
</dbReference>
<keyword evidence="2" id="KW-0408">Iron</keyword>
<organism evidence="5 6">
    <name type="scientific">Desulfotruncus arcticus DSM 17038</name>
    <dbReference type="NCBI Taxonomy" id="1121424"/>
    <lineage>
        <taxon>Bacteria</taxon>
        <taxon>Bacillati</taxon>
        <taxon>Bacillota</taxon>
        <taxon>Clostridia</taxon>
        <taxon>Eubacteriales</taxon>
        <taxon>Desulfallaceae</taxon>
        <taxon>Desulfotruncus</taxon>
    </lineage>
</organism>
<evidence type="ECO:0000313" key="6">
    <source>
        <dbReference type="Proteomes" id="UP000199337"/>
    </source>
</evidence>
<dbReference type="PROSITE" id="PS00198">
    <property type="entry name" value="4FE4S_FER_1"/>
    <property type="match status" value="2"/>
</dbReference>
<accession>A0A1I2ZER5</accession>
<dbReference type="Gene3D" id="3.30.70.20">
    <property type="match status" value="1"/>
</dbReference>
<dbReference type="OrthoDB" id="5422255at2"/>
<dbReference type="Pfam" id="PF12838">
    <property type="entry name" value="Fer4_7"/>
    <property type="match status" value="1"/>
</dbReference>
<dbReference type="RefSeq" id="WP_092475662.1">
    <property type="nucleotide sequence ID" value="NZ_FOOX01000027.1"/>
</dbReference>
<dbReference type="EMBL" id="FOOX01000027">
    <property type="protein sequence ID" value="SFH36056.1"/>
    <property type="molecule type" value="Genomic_DNA"/>
</dbReference>
<keyword evidence="3" id="KW-0411">Iron-sulfur</keyword>
<name>A0A1I2ZER5_9FIRM</name>
<sequence>MAAMVIKTLCIGCGVCSQMCPKQAITVRVKTAHVDETLCDECEECVFACPNGAITV</sequence>
<reference evidence="6" key="1">
    <citation type="submission" date="2016-10" db="EMBL/GenBank/DDBJ databases">
        <authorList>
            <person name="Varghese N."/>
            <person name="Submissions S."/>
        </authorList>
    </citation>
    <scope>NUCLEOTIDE SEQUENCE [LARGE SCALE GENOMIC DNA]</scope>
    <source>
        <strain evidence="6">DSM 17038</strain>
    </source>
</reference>
<evidence type="ECO:0000313" key="5">
    <source>
        <dbReference type="EMBL" id="SFH36056.1"/>
    </source>
</evidence>
<evidence type="ECO:0000256" key="3">
    <source>
        <dbReference type="ARBA" id="ARBA00023014"/>
    </source>
</evidence>
<dbReference type="AlphaFoldDB" id="A0A1I2ZER5"/>
<dbReference type="GO" id="GO:0051536">
    <property type="term" value="F:iron-sulfur cluster binding"/>
    <property type="evidence" value="ECO:0007669"/>
    <property type="project" value="UniProtKB-KW"/>
</dbReference>
<dbReference type="STRING" id="341036.SAMN05660649_04891"/>
<keyword evidence="1" id="KW-0479">Metal-binding</keyword>
<dbReference type="Proteomes" id="UP000199337">
    <property type="component" value="Unassembled WGS sequence"/>
</dbReference>
<feature type="domain" description="4Fe-4S ferredoxin-type" evidence="4">
    <location>
        <begin position="32"/>
        <end position="56"/>
    </location>
</feature>
<dbReference type="GO" id="GO:0046872">
    <property type="term" value="F:metal ion binding"/>
    <property type="evidence" value="ECO:0007669"/>
    <property type="project" value="UniProtKB-KW"/>
</dbReference>
<feature type="domain" description="4Fe-4S ferredoxin-type" evidence="4">
    <location>
        <begin position="1"/>
        <end position="30"/>
    </location>
</feature>
<dbReference type="InterPro" id="IPR017900">
    <property type="entry name" value="4Fe4S_Fe_S_CS"/>
</dbReference>